<evidence type="ECO:0000259" key="4">
    <source>
        <dbReference type="SMART" id="SM00563"/>
    </source>
</evidence>
<reference evidence="5" key="1">
    <citation type="submission" date="2020-10" db="EMBL/GenBank/DDBJ databases">
        <authorList>
            <person name="Gilroy R."/>
        </authorList>
    </citation>
    <scope>NUCLEOTIDE SEQUENCE</scope>
    <source>
        <strain evidence="5">ChiHecec2B26-709</strain>
    </source>
</reference>
<dbReference type="PANTHER" id="PTHR10434:SF9">
    <property type="entry name" value="PHOSPHOLIPID_GLYCEROL ACYLTRANSFERASE DOMAIN-CONTAINING PROTEIN"/>
    <property type="match status" value="1"/>
</dbReference>
<proteinExistence type="predicted"/>
<dbReference type="EMBL" id="DVLC01000104">
    <property type="protein sequence ID" value="HIT47283.1"/>
    <property type="molecule type" value="Genomic_DNA"/>
</dbReference>
<evidence type="ECO:0000256" key="2">
    <source>
        <dbReference type="ARBA" id="ARBA00022679"/>
    </source>
</evidence>
<evidence type="ECO:0000313" key="5">
    <source>
        <dbReference type="EMBL" id="HIT47283.1"/>
    </source>
</evidence>
<protein>
    <submittedName>
        <fullName evidence="5">1-acyl-sn-glycerol-3-phosphate acyltransferase</fullName>
    </submittedName>
</protein>
<dbReference type="InterPro" id="IPR002123">
    <property type="entry name" value="Plipid/glycerol_acylTrfase"/>
</dbReference>
<sequence length="182" mass="20579">MNFYGLVMKIWGWKAESGVAPEEKCVILGVPHTSIADFIVSYFYYKSLGHTAHVMIKKEFFVGPLGWLLRKFGCIPVDRTNGATVVKSVISEMEAAKGEFHLCIAPEGTRKAVKKWKMGYHTIARALDCPVYLGYFDWGRKRVSIGERFICTDDAKADTALIQQKYEALHLTARHPEGYCTH</sequence>
<comment type="caution">
    <text evidence="5">The sequence shown here is derived from an EMBL/GenBank/DDBJ whole genome shotgun (WGS) entry which is preliminary data.</text>
</comment>
<dbReference type="SMART" id="SM00563">
    <property type="entry name" value="PlsC"/>
    <property type="match status" value="1"/>
</dbReference>
<evidence type="ECO:0000256" key="3">
    <source>
        <dbReference type="ARBA" id="ARBA00023315"/>
    </source>
</evidence>
<keyword evidence="2" id="KW-0808">Transferase</keyword>
<dbReference type="GO" id="GO:0003841">
    <property type="term" value="F:1-acylglycerol-3-phosphate O-acyltransferase activity"/>
    <property type="evidence" value="ECO:0007669"/>
    <property type="project" value="TreeGrafter"/>
</dbReference>
<evidence type="ECO:0000256" key="1">
    <source>
        <dbReference type="ARBA" id="ARBA00005189"/>
    </source>
</evidence>
<dbReference type="PANTHER" id="PTHR10434">
    <property type="entry name" value="1-ACYL-SN-GLYCEROL-3-PHOSPHATE ACYLTRANSFERASE"/>
    <property type="match status" value="1"/>
</dbReference>
<dbReference type="Proteomes" id="UP000886881">
    <property type="component" value="Unassembled WGS sequence"/>
</dbReference>
<comment type="pathway">
    <text evidence="1">Lipid metabolism.</text>
</comment>
<keyword evidence="3 5" id="KW-0012">Acyltransferase</keyword>
<gene>
    <name evidence="5" type="ORF">IAC35_05440</name>
</gene>
<dbReference type="GO" id="GO:0006654">
    <property type="term" value="P:phosphatidic acid biosynthetic process"/>
    <property type="evidence" value="ECO:0007669"/>
    <property type="project" value="TreeGrafter"/>
</dbReference>
<name>A0A9D1GN70_9BACT</name>
<dbReference type="SUPFAM" id="SSF69593">
    <property type="entry name" value="Glycerol-3-phosphate (1)-acyltransferase"/>
    <property type="match status" value="1"/>
</dbReference>
<dbReference type="Pfam" id="PF01553">
    <property type="entry name" value="Acyltransferase"/>
    <property type="match status" value="1"/>
</dbReference>
<feature type="domain" description="Phospholipid/glycerol acyltransferase" evidence="4">
    <location>
        <begin position="26"/>
        <end position="136"/>
    </location>
</feature>
<reference evidence="5" key="2">
    <citation type="journal article" date="2021" name="PeerJ">
        <title>Extensive microbial diversity within the chicken gut microbiome revealed by metagenomics and culture.</title>
        <authorList>
            <person name="Gilroy R."/>
            <person name="Ravi A."/>
            <person name="Getino M."/>
            <person name="Pursley I."/>
            <person name="Horton D.L."/>
            <person name="Alikhan N.F."/>
            <person name="Baker D."/>
            <person name="Gharbi K."/>
            <person name="Hall N."/>
            <person name="Watson M."/>
            <person name="Adriaenssens E.M."/>
            <person name="Foster-Nyarko E."/>
            <person name="Jarju S."/>
            <person name="Secka A."/>
            <person name="Antonio M."/>
            <person name="Oren A."/>
            <person name="Chaudhuri R.R."/>
            <person name="La Ragione R."/>
            <person name="Hildebrand F."/>
            <person name="Pallen M.J."/>
        </authorList>
    </citation>
    <scope>NUCLEOTIDE SEQUENCE</scope>
    <source>
        <strain evidence="5">ChiHecec2B26-709</strain>
    </source>
</reference>
<accession>A0A9D1GN70</accession>
<dbReference type="AlphaFoldDB" id="A0A9D1GN70"/>
<organism evidence="5 6">
    <name type="scientific">Candidatus Cryptobacteroides merdipullorum</name>
    <dbReference type="NCBI Taxonomy" id="2840771"/>
    <lineage>
        <taxon>Bacteria</taxon>
        <taxon>Pseudomonadati</taxon>
        <taxon>Bacteroidota</taxon>
        <taxon>Bacteroidia</taxon>
        <taxon>Bacteroidales</taxon>
        <taxon>Candidatus Cryptobacteroides</taxon>
    </lineage>
</organism>
<evidence type="ECO:0000313" key="6">
    <source>
        <dbReference type="Proteomes" id="UP000886881"/>
    </source>
</evidence>